<dbReference type="PANTHER" id="PTHR42862">
    <property type="entry name" value="DELTA-1-PYRROLINE-5-CARBOXYLATE DEHYDROGENASE 1, ISOFORM A-RELATED"/>
    <property type="match status" value="1"/>
</dbReference>
<dbReference type="Pfam" id="PF01619">
    <property type="entry name" value="Pro_dh"/>
    <property type="match status" value="1"/>
</dbReference>
<comment type="caution">
    <text evidence="10">The sequence shown here is derived from an EMBL/GenBank/DDBJ whole genome shotgun (WGS) entry which is preliminary data.</text>
</comment>
<keyword evidence="5" id="KW-0285">Flavoprotein</keyword>
<accession>A0A0K8MAL1</accession>
<dbReference type="InterPro" id="IPR005933">
    <property type="entry name" value="PutA_C"/>
</dbReference>
<dbReference type="PANTHER" id="PTHR42862:SF1">
    <property type="entry name" value="DELTA-1-PYRROLINE-5-CARBOXYLATE DEHYDROGENASE 2, ISOFORM A-RELATED"/>
    <property type="match status" value="1"/>
</dbReference>
<comment type="cofactor">
    <cofactor evidence="5">
        <name>FAD</name>
        <dbReference type="ChEBI" id="CHEBI:57692"/>
    </cofactor>
</comment>
<feature type="active site" evidence="6">
    <location>
        <position position="804"/>
    </location>
</feature>
<dbReference type="Gene3D" id="1.20.5.460">
    <property type="entry name" value="Single helix bin"/>
    <property type="match status" value="1"/>
</dbReference>
<dbReference type="InterPro" id="IPR024089">
    <property type="entry name" value="PRODH_PutA_dom_I/II"/>
</dbReference>
<keyword evidence="5" id="KW-0274">FAD</keyword>
<reference evidence="10 11" key="1">
    <citation type="submission" date="2015-03" db="EMBL/GenBank/DDBJ databases">
        <title>Caedibacter varicaedens, whole genome shotgun sequence.</title>
        <authorList>
            <person name="Suzuki H."/>
            <person name="Dapper A.L."/>
            <person name="Gibson A.K."/>
            <person name="Jackson C."/>
            <person name="Lee H."/>
            <person name="Pejaver V.R."/>
            <person name="Doak T."/>
            <person name="Lynch M."/>
        </authorList>
    </citation>
    <scope>NUCLEOTIDE SEQUENCE [LARGE SCALE GENOMIC DNA]</scope>
</reference>
<evidence type="ECO:0000256" key="1">
    <source>
        <dbReference type="ARBA" id="ARBA00004786"/>
    </source>
</evidence>
<dbReference type="FunFam" id="3.40.309.10:FF:000005">
    <property type="entry name" value="1-pyrroline-5-carboxylate dehydrogenase 1"/>
    <property type="match status" value="1"/>
</dbReference>
<feature type="active site" evidence="6">
    <location>
        <position position="770"/>
    </location>
</feature>
<dbReference type="CDD" id="cd07125">
    <property type="entry name" value="ALDH_PutA-P5CDH"/>
    <property type="match status" value="1"/>
</dbReference>
<dbReference type="GO" id="GO:0003677">
    <property type="term" value="F:DNA binding"/>
    <property type="evidence" value="ECO:0007669"/>
    <property type="project" value="UniProtKB-KW"/>
</dbReference>
<gene>
    <name evidence="10" type="primary">putA</name>
    <name evidence="10" type="ORF">Cva_00099</name>
</gene>
<comment type="function">
    <text evidence="5">Oxidizes proline to glutamate for use as a carbon and nitrogen source.</text>
</comment>
<keyword evidence="5" id="KW-0804">Transcription</keyword>
<evidence type="ECO:0000256" key="5">
    <source>
        <dbReference type="PIRNR" id="PIRNR000197"/>
    </source>
</evidence>
<dbReference type="GO" id="GO:0004657">
    <property type="term" value="F:proline dehydrogenase activity"/>
    <property type="evidence" value="ECO:0007669"/>
    <property type="project" value="UniProtKB-UniRule"/>
</dbReference>
<dbReference type="Proteomes" id="UP000036771">
    <property type="component" value="Unassembled WGS sequence"/>
</dbReference>
<dbReference type="Gene3D" id="3.40.605.10">
    <property type="entry name" value="Aldehyde Dehydrogenase, Chain A, domain 1"/>
    <property type="match status" value="1"/>
</dbReference>
<dbReference type="SUPFAM" id="SSF81935">
    <property type="entry name" value="N-terminal domain of bifunctional PutA protein"/>
    <property type="match status" value="1"/>
</dbReference>
<dbReference type="Pfam" id="PF14850">
    <property type="entry name" value="Pro_dh-DNA_bdg"/>
    <property type="match status" value="1"/>
</dbReference>
<comment type="catalytic activity">
    <reaction evidence="4 5">
        <text>L-glutamate 5-semialdehyde + NAD(+) + H2O = L-glutamate + NADH + 2 H(+)</text>
        <dbReference type="Rhea" id="RHEA:30235"/>
        <dbReference type="ChEBI" id="CHEBI:15377"/>
        <dbReference type="ChEBI" id="CHEBI:15378"/>
        <dbReference type="ChEBI" id="CHEBI:29985"/>
        <dbReference type="ChEBI" id="CHEBI:57540"/>
        <dbReference type="ChEBI" id="CHEBI:57945"/>
        <dbReference type="ChEBI" id="CHEBI:58066"/>
        <dbReference type="EC" id="1.2.1.88"/>
    </reaction>
</comment>
<dbReference type="Pfam" id="PF00171">
    <property type="entry name" value="Aldedh"/>
    <property type="match status" value="1"/>
</dbReference>
<dbReference type="InterPro" id="IPR024082">
    <property type="entry name" value="PRODH_PutA_dom_II"/>
</dbReference>
<dbReference type="EC" id="1.5.5.2" evidence="5"/>
<dbReference type="InterPro" id="IPR016161">
    <property type="entry name" value="Ald_DH/histidinol_DH"/>
</dbReference>
<keyword evidence="5" id="KW-0238">DNA-binding</keyword>
<dbReference type="STRING" id="1629334.Cva_00099"/>
<evidence type="ECO:0000259" key="9">
    <source>
        <dbReference type="Pfam" id="PF14850"/>
    </source>
</evidence>
<comment type="pathway">
    <text evidence="1 5">Amino-acid degradation; L-proline degradation into L-glutamate; L-glutamate from L-proline: step 2/2.</text>
</comment>
<evidence type="ECO:0000256" key="4">
    <source>
        <dbReference type="ARBA" id="ARBA00048142"/>
    </source>
</evidence>
<dbReference type="Gene3D" id="3.20.20.220">
    <property type="match status" value="1"/>
</dbReference>
<evidence type="ECO:0000313" key="11">
    <source>
        <dbReference type="Proteomes" id="UP000036771"/>
    </source>
</evidence>
<evidence type="ECO:0000256" key="2">
    <source>
        <dbReference type="ARBA" id="ARBA00023002"/>
    </source>
</evidence>
<comment type="pathway">
    <text evidence="5">Amino-acid degradation; L-proline degradation into L-glutamate; L-glutamate from L-proline: step 1/2.</text>
</comment>
<dbReference type="GO" id="GO:0003842">
    <property type="term" value="F:L-glutamate gamma-semialdehyde dehydrogenase activity"/>
    <property type="evidence" value="ECO:0007669"/>
    <property type="project" value="UniProtKB-UniRule"/>
</dbReference>
<keyword evidence="5" id="KW-0678">Repressor</keyword>
<dbReference type="InterPro" id="IPR029041">
    <property type="entry name" value="FAD-linked_oxidoreductase-like"/>
</dbReference>
<evidence type="ECO:0000256" key="3">
    <source>
        <dbReference type="ARBA" id="ARBA00023027"/>
    </source>
</evidence>
<keyword evidence="5" id="KW-0642">Proline metabolism</keyword>
<dbReference type="SUPFAM" id="SSF51730">
    <property type="entry name" value="FAD-linked oxidoreductase"/>
    <property type="match status" value="1"/>
</dbReference>
<keyword evidence="5" id="KW-0805">Transcription regulation</keyword>
<evidence type="ECO:0000259" key="7">
    <source>
        <dbReference type="Pfam" id="PF00171"/>
    </source>
</evidence>
<dbReference type="InterPro" id="IPR016163">
    <property type="entry name" value="Ald_DH_C"/>
</dbReference>
<dbReference type="EMBL" id="BBVC01000005">
    <property type="protein sequence ID" value="GAO97467.1"/>
    <property type="molecule type" value="Genomic_DNA"/>
</dbReference>
<evidence type="ECO:0000259" key="8">
    <source>
        <dbReference type="Pfam" id="PF01619"/>
    </source>
</evidence>
<sequence length="1015" mass="113191">MVPELLSQFNFSEEQNKRIQERTRILIEKVRAGAQSQSIIDQMMRQFPLSTHEGVLLMCLAEALLRIPDRSTRNALLRDKLSQADFKKYLNNPSSWAMKLATRGFSLGADLLKENESSPFKRALGKTSLPVMEKVADQAMRLLAGKFVLGSTIEEALETSVKNMKRGYTYSFDMLGEAAFTEKDAALYYEEYFRAIQTMAKRSESRGELSGNSISVKLSALHPRYSFAQQERVMIELSEKLLKLCQAAFEANIALTVDAEESERLEISLKLIEQMAKHPMLQGWHGLGLAVQAYQKRAVDVIDFLIDLAEKSQQRLNVRLVKGAYWDSEIKRCQELGLEDYPVFTRKETTDLSYLVCAQKLLARCDVIFPQFATHNALTILTIMEFAEDNHNTSYEFQKLHGMGDELYEHIIHPEDSQSLRCRIYAPVGSERELLPYLVRRLLENGANTSFVNHLMDKTHSIDDLIQLPQDKLERYLSMRHGKIPLPQDLYGKERKNSPGIDLVNPREIENLLEEIRSFTFWAAHPVIGGKRQEGPRYQIHNPARREETIGEVQEASPALAQEALVCATQAFESWNFTSAQHRAQCLRKTADLMIDHYHELIALCIREGGKTLTDAISEVREAIDFCRYYAERGEIDFGTPLSLLGATGETNEFLLQGRGVFICISPWNFPLAIFVGQIAAALMAGNCVIAKPARQTPLIAFRACQLFYEAGIPQTALQYLPGSGSQLSAALLKDERVAGVAFTGSIETAHIINRMLASRDGAIGSFIAETGGQNAMIVDSSALPEQVVTDVLSSAFQSAGQRCSALRLLLVQEEIASRVIDLLKGAMAELKIGDPFFLSTDVGPVIDEAAQKSLDTYRETMKSEGQLIYECPLDVNTQKGTFVPPSVFEISSFKSLTHEVFGPVLHVMRFKSSELEQVINQINHLKFGLTFGLHTRLDGRMEDIARHIGAGNVYINRNIIGAVVGTQPFGGQGLSGTGPKAGGPYYLHRFATEKTISINTTAQGGNTSLMTLSE</sequence>
<evidence type="ECO:0000256" key="6">
    <source>
        <dbReference type="PIRSR" id="PIRSR000197-1"/>
    </source>
</evidence>
<dbReference type="InterPro" id="IPR025703">
    <property type="entry name" value="Bifunct_PutA"/>
</dbReference>
<comment type="similarity">
    <text evidence="5">In the C-terminal section; belongs to the aldehyde dehydrogenase family.</text>
</comment>
<feature type="domain" description="Aldehyde dehydrogenase" evidence="7">
    <location>
        <begin position="536"/>
        <end position="997"/>
    </location>
</feature>
<dbReference type="InterPro" id="IPR002872">
    <property type="entry name" value="Proline_DH_dom"/>
</dbReference>
<keyword evidence="2 5" id="KW-0560">Oxidoreductase</keyword>
<dbReference type="UniPathway" id="UPA00261">
    <property type="reaction ID" value="UER00373"/>
</dbReference>
<dbReference type="GO" id="GO:0010133">
    <property type="term" value="P:L-proline catabolic process to L-glutamate"/>
    <property type="evidence" value="ECO:0007669"/>
    <property type="project" value="UniProtKB-UniRule"/>
</dbReference>
<protein>
    <recommendedName>
        <fullName evidence="5">Bifunctional protein PutA</fullName>
    </recommendedName>
    <domain>
        <recommendedName>
            <fullName evidence="5">Proline dehydrogenase</fullName>
            <ecNumber evidence="5">1.5.5.2</ecNumber>
        </recommendedName>
        <alternativeName>
            <fullName evidence="5">Proline oxidase</fullName>
        </alternativeName>
    </domain>
    <domain>
        <recommendedName>
            <fullName evidence="5">Delta-1-pyrroline-5-carboxylate dehydrogenase</fullName>
            <shortName evidence="5">P5C dehydrogenase</shortName>
            <ecNumber evidence="5">1.2.1.88</ecNumber>
        </recommendedName>
        <alternativeName>
            <fullName evidence="5">L-glutamate gamma-semialdehyde dehydrogenase</fullName>
        </alternativeName>
    </domain>
</protein>
<dbReference type="InterPro" id="IPR050485">
    <property type="entry name" value="Proline_metab_enzyme"/>
</dbReference>
<dbReference type="Gene3D" id="3.40.309.10">
    <property type="entry name" value="Aldehyde Dehydrogenase, Chain A, domain 2"/>
    <property type="match status" value="1"/>
</dbReference>
<keyword evidence="3 5" id="KW-0520">NAD</keyword>
<evidence type="ECO:0000313" key="10">
    <source>
        <dbReference type="EMBL" id="GAO97467.1"/>
    </source>
</evidence>
<comment type="similarity">
    <text evidence="5">In the N-terminal section; belongs to the proline dehydrogenase family.</text>
</comment>
<dbReference type="SUPFAM" id="SSF53720">
    <property type="entry name" value="ALDH-like"/>
    <property type="match status" value="1"/>
</dbReference>
<dbReference type="InterPro" id="IPR016162">
    <property type="entry name" value="Ald_DH_N"/>
</dbReference>
<dbReference type="NCBIfam" id="NF008869">
    <property type="entry name" value="PRK11904.1"/>
    <property type="match status" value="1"/>
</dbReference>
<dbReference type="InterPro" id="IPR015590">
    <property type="entry name" value="Aldehyde_DH_dom"/>
</dbReference>
<dbReference type="NCBIfam" id="TIGR01238">
    <property type="entry name" value="D1pyr5carbox3"/>
    <property type="match status" value="1"/>
</dbReference>
<dbReference type="InterPro" id="IPR016160">
    <property type="entry name" value="Ald_DH_CS_CYS"/>
</dbReference>
<dbReference type="PIRSF" id="PIRSF000197">
    <property type="entry name" value="Bifunct_PutA"/>
    <property type="match status" value="1"/>
</dbReference>
<dbReference type="PROSITE" id="PS00070">
    <property type="entry name" value="ALDEHYDE_DEHYDR_CYS"/>
    <property type="match status" value="1"/>
</dbReference>
<proteinExistence type="inferred from homology"/>
<feature type="domain" description="Proline dehydrogenase" evidence="8">
    <location>
        <begin position="157"/>
        <end position="454"/>
    </location>
</feature>
<keyword evidence="11" id="KW-1185">Reference proteome</keyword>
<feature type="domain" description="Proline dehydrogenase PutA" evidence="9">
    <location>
        <begin position="40"/>
        <end position="147"/>
    </location>
</feature>
<dbReference type="GO" id="GO:0003700">
    <property type="term" value="F:DNA-binding transcription factor activity"/>
    <property type="evidence" value="ECO:0007669"/>
    <property type="project" value="InterPro"/>
</dbReference>
<dbReference type="AlphaFoldDB" id="A0A0K8MAL1"/>
<comment type="catalytic activity">
    <reaction evidence="5">
        <text>L-proline + a quinone = (S)-1-pyrroline-5-carboxylate + a quinol + H(+)</text>
        <dbReference type="Rhea" id="RHEA:23784"/>
        <dbReference type="ChEBI" id="CHEBI:15378"/>
        <dbReference type="ChEBI" id="CHEBI:17388"/>
        <dbReference type="ChEBI" id="CHEBI:24646"/>
        <dbReference type="ChEBI" id="CHEBI:60039"/>
        <dbReference type="ChEBI" id="CHEBI:132124"/>
        <dbReference type="EC" id="1.5.5.2"/>
    </reaction>
</comment>
<dbReference type="EC" id="1.2.1.88" evidence="5"/>
<dbReference type="GO" id="GO:0009898">
    <property type="term" value="C:cytoplasmic side of plasma membrane"/>
    <property type="evidence" value="ECO:0007669"/>
    <property type="project" value="TreeGrafter"/>
</dbReference>
<organism evidence="10 11">
    <name type="scientific">Caedimonas varicaedens</name>
    <dbReference type="NCBI Taxonomy" id="1629334"/>
    <lineage>
        <taxon>Bacteria</taxon>
        <taxon>Pseudomonadati</taxon>
        <taxon>Pseudomonadota</taxon>
        <taxon>Alphaproteobacteria</taxon>
        <taxon>Holosporales</taxon>
        <taxon>Caedimonadaceae</taxon>
        <taxon>Caedimonas</taxon>
    </lineage>
</organism>
<name>A0A0K8MAL1_9PROT</name>